<evidence type="ECO:0000313" key="9">
    <source>
        <dbReference type="Proteomes" id="UP000233781"/>
    </source>
</evidence>
<feature type="transmembrane region" description="Helical" evidence="6">
    <location>
        <begin position="522"/>
        <end position="543"/>
    </location>
</feature>
<dbReference type="NCBIfam" id="TIGR00360">
    <property type="entry name" value="ComEC_N-term"/>
    <property type="match status" value="1"/>
</dbReference>
<dbReference type="PANTHER" id="PTHR30619">
    <property type="entry name" value="DNA INTERNALIZATION/COMPETENCE PROTEIN COMEC/REC2"/>
    <property type="match status" value="1"/>
</dbReference>
<dbReference type="Pfam" id="PF00753">
    <property type="entry name" value="Lactamase_B"/>
    <property type="match status" value="1"/>
</dbReference>
<proteinExistence type="predicted"/>
<dbReference type="InterPro" id="IPR035681">
    <property type="entry name" value="ComA-like_MBL"/>
</dbReference>
<evidence type="ECO:0000313" key="8">
    <source>
        <dbReference type="EMBL" id="PKW25766.1"/>
    </source>
</evidence>
<evidence type="ECO:0000256" key="2">
    <source>
        <dbReference type="ARBA" id="ARBA00022475"/>
    </source>
</evidence>
<dbReference type="AlphaFoldDB" id="A0A2N3YG05"/>
<feature type="domain" description="Metallo-beta-lactamase" evidence="7">
    <location>
        <begin position="557"/>
        <end position="733"/>
    </location>
</feature>
<dbReference type="Gene3D" id="3.60.15.10">
    <property type="entry name" value="Ribonuclease Z/Hydroxyacylglutathione hydrolase-like"/>
    <property type="match status" value="1"/>
</dbReference>
<dbReference type="Pfam" id="PF03772">
    <property type="entry name" value="Competence"/>
    <property type="match status" value="1"/>
</dbReference>
<feature type="transmembrane region" description="Helical" evidence="6">
    <location>
        <begin position="20"/>
        <end position="39"/>
    </location>
</feature>
<feature type="transmembrane region" description="Helical" evidence="6">
    <location>
        <begin position="460"/>
        <end position="480"/>
    </location>
</feature>
<keyword evidence="3 6" id="KW-0812">Transmembrane</keyword>
<evidence type="ECO:0000256" key="4">
    <source>
        <dbReference type="ARBA" id="ARBA00022989"/>
    </source>
</evidence>
<comment type="caution">
    <text evidence="8">The sequence shown here is derived from an EMBL/GenBank/DDBJ whole genome shotgun (WGS) entry which is preliminary data.</text>
</comment>
<dbReference type="SUPFAM" id="SSF56281">
    <property type="entry name" value="Metallo-hydrolase/oxidoreductase"/>
    <property type="match status" value="1"/>
</dbReference>
<evidence type="ECO:0000256" key="6">
    <source>
        <dbReference type="SAM" id="Phobius"/>
    </source>
</evidence>
<feature type="transmembrane region" description="Helical" evidence="6">
    <location>
        <begin position="271"/>
        <end position="293"/>
    </location>
</feature>
<evidence type="ECO:0000256" key="1">
    <source>
        <dbReference type="ARBA" id="ARBA00004651"/>
    </source>
</evidence>
<dbReference type="InterPro" id="IPR036866">
    <property type="entry name" value="RibonucZ/Hydroxyglut_hydro"/>
</dbReference>
<feature type="transmembrane region" description="Helical" evidence="6">
    <location>
        <begin position="83"/>
        <end position="105"/>
    </location>
</feature>
<dbReference type="SMART" id="SM00849">
    <property type="entry name" value="Lactamase_B"/>
    <property type="match status" value="1"/>
</dbReference>
<dbReference type="InterPro" id="IPR004477">
    <property type="entry name" value="ComEC_N"/>
</dbReference>
<dbReference type="EMBL" id="PJNE01000001">
    <property type="protein sequence ID" value="PKW25766.1"/>
    <property type="molecule type" value="Genomic_DNA"/>
</dbReference>
<comment type="subcellular location">
    <subcellularLocation>
        <location evidence="1">Cell membrane</location>
        <topology evidence="1">Multi-pass membrane protein</topology>
    </subcellularLocation>
</comment>
<dbReference type="InterPro" id="IPR052159">
    <property type="entry name" value="Competence_DNA_uptake"/>
</dbReference>
<feature type="transmembrane region" description="Helical" evidence="6">
    <location>
        <begin position="424"/>
        <end position="453"/>
    </location>
</feature>
<dbReference type="GO" id="GO:0005886">
    <property type="term" value="C:plasma membrane"/>
    <property type="evidence" value="ECO:0007669"/>
    <property type="project" value="UniProtKB-SubCell"/>
</dbReference>
<feature type="transmembrane region" description="Helical" evidence="6">
    <location>
        <begin position="365"/>
        <end position="382"/>
    </location>
</feature>
<keyword evidence="5 6" id="KW-0472">Membrane</keyword>
<keyword evidence="2" id="KW-1003">Cell membrane</keyword>
<gene>
    <name evidence="8" type="ORF">ATL31_0566</name>
</gene>
<dbReference type="CDD" id="cd07731">
    <property type="entry name" value="ComA-like_MBL-fold"/>
    <property type="match status" value="1"/>
</dbReference>
<dbReference type="PANTHER" id="PTHR30619:SF1">
    <property type="entry name" value="RECOMBINATION PROTEIN 2"/>
    <property type="match status" value="1"/>
</dbReference>
<evidence type="ECO:0000256" key="3">
    <source>
        <dbReference type="ARBA" id="ARBA00022692"/>
    </source>
</evidence>
<dbReference type="InterPro" id="IPR001279">
    <property type="entry name" value="Metallo-B-lactamas"/>
</dbReference>
<protein>
    <submittedName>
        <fullName evidence="8">Competence protein ComEC</fullName>
    </submittedName>
</protein>
<name>A0A2N3YG05_9MICO</name>
<feature type="transmembrane region" description="Helical" evidence="6">
    <location>
        <begin position="339"/>
        <end position="359"/>
    </location>
</feature>
<evidence type="ECO:0000259" key="7">
    <source>
        <dbReference type="SMART" id="SM00849"/>
    </source>
</evidence>
<feature type="transmembrane region" description="Helical" evidence="6">
    <location>
        <begin position="45"/>
        <end position="63"/>
    </location>
</feature>
<keyword evidence="9" id="KW-1185">Reference proteome</keyword>
<accession>A0A2N3YG05</accession>
<keyword evidence="4 6" id="KW-1133">Transmembrane helix</keyword>
<dbReference type="RefSeq" id="WP_245861851.1">
    <property type="nucleotide sequence ID" value="NZ_PJNE01000001.1"/>
</dbReference>
<organism evidence="8 9">
    <name type="scientific">Phycicoccus duodecadis</name>
    <dbReference type="NCBI Taxonomy" id="173053"/>
    <lineage>
        <taxon>Bacteria</taxon>
        <taxon>Bacillati</taxon>
        <taxon>Actinomycetota</taxon>
        <taxon>Actinomycetes</taxon>
        <taxon>Micrococcales</taxon>
        <taxon>Intrasporangiaceae</taxon>
        <taxon>Phycicoccus</taxon>
    </lineage>
</organism>
<dbReference type="Proteomes" id="UP000233781">
    <property type="component" value="Unassembled WGS sequence"/>
</dbReference>
<evidence type="ECO:0000256" key="5">
    <source>
        <dbReference type="ARBA" id="ARBA00023136"/>
    </source>
</evidence>
<feature type="transmembrane region" description="Helical" evidence="6">
    <location>
        <begin position="394"/>
        <end position="418"/>
    </location>
</feature>
<sequence length="804" mass="82141">MTAERRRSPAPSLPADPSDLRLLAPAVGAWVVAAATLGAGPGMRWCVLGAALVGAAGLGWPGASRRRARGRSGRPARLEVARWPVVLTLVLVVLLQAAALAQTALRERGDVVPLAAARASVVAEVVLTGDPVAIPARGDEPRVVRTATIQVLSARGRTEAASAPVLLVGGPAVAAPPWRSTAVVRGRLAATDRADDRVAVLTVTGTPRVVEAPGAVANGAEHLRSGLRTALDDAPADARGLLPGLVIGDTSRTPQDLTDAMLATGMTHLTAVSGSNVAVVVGLVLGLCVVLGVPRRLRPVLAGLALAGFVVLARPEPSVVRAAAMGAIGLIGLSRSRRAAGLPVLGGAVVAVLVIDPWLARSYGFALSTLATLGLLLFTRPWGDAVGRRLPSRLAPLGPALAVPVAAQVMTAPVVVLLQGSVSVIGVVANLLAAPFVAPATVCGVAAAVVSLVWGRGAELVAWAGVVPTTAIARVARVVAEVPGGTMPWPDGAPGAALLALLFLALVLSGRALAGAVRAHPAVSYAALALAAALLLPTRVVTWPPDGWRVVVCDVGQGDAIVLRSGAGHAVLVDAGPDPPLVDGCLDRLAIRTLDAVVLTHFHADHVDGLAGAFQGRTVRQLLTTPVREPEAGAAAVDRVAREHHVPVSTLRAGDALTLGELHAVVWSPWRRIGDGSVPNNASVVLAVRTGDVDALLLGDVEREAAHDLLLRLRRDPAMAAAARGFELVKTPHHGSSNLDDELMAAVRAPVGVISVGADNDYGHPAPAHVALLRRLGYAVYRTDQRGDVAVVEGGGATRVVTAR</sequence>
<feature type="transmembrane region" description="Helical" evidence="6">
    <location>
        <begin position="492"/>
        <end position="510"/>
    </location>
</feature>
<reference evidence="8 9" key="1">
    <citation type="submission" date="2017-12" db="EMBL/GenBank/DDBJ databases">
        <title>Sequencing the genomes of 1000 Actinobacteria strains.</title>
        <authorList>
            <person name="Klenk H.-P."/>
        </authorList>
    </citation>
    <scope>NUCLEOTIDE SEQUENCE [LARGE SCALE GENOMIC DNA]</scope>
    <source>
        <strain evidence="8 9">DSM 12806</strain>
    </source>
</reference>